<gene>
    <name evidence="1" type="ORF">EIMP300_46080</name>
</gene>
<name>A0A8S0FTC8_ECOLX</name>
<dbReference type="AlphaFoldDB" id="A0A8S0FTC8"/>
<organism evidence="1 2">
    <name type="scientific">Escherichia coli</name>
    <dbReference type="NCBI Taxonomy" id="562"/>
    <lineage>
        <taxon>Bacteria</taxon>
        <taxon>Pseudomonadati</taxon>
        <taxon>Pseudomonadota</taxon>
        <taxon>Gammaproteobacteria</taxon>
        <taxon>Enterobacterales</taxon>
        <taxon>Enterobacteriaceae</taxon>
        <taxon>Escherichia</taxon>
    </lineage>
</organism>
<proteinExistence type="predicted"/>
<sequence length="151" mass="16195">MITDGAMTPSKMYDQNQQYKEGLQIGEYINVTFGGDHAGTGTVFALPPTNLSGGKDESFKYNVPTLIAGSQKKAGLLGGSGTLPPAVSEILNQEDAIIVVVRVEEDSDETKMRQNVVNGINALLTSAQINQVTPRILIAPDYSANDLLQRQ</sequence>
<protein>
    <submittedName>
        <fullName evidence="1">Uncharacterized protein</fullName>
    </submittedName>
</protein>
<evidence type="ECO:0000313" key="2">
    <source>
        <dbReference type="Proteomes" id="UP000467488"/>
    </source>
</evidence>
<reference evidence="1 2" key="1">
    <citation type="submission" date="2020-01" db="EMBL/GenBank/DDBJ databases">
        <title>Dynamics of blaIMP-6 dissemination in carbapenem resistant Enterobacteriacea isolated from regional surveillance in Osaka, Japan.</title>
        <authorList>
            <person name="Abe R."/>
            <person name="Akeda Y."/>
            <person name="Sugawara Y."/>
            <person name="Yamamoto N."/>
            <person name="Tomono K."/>
            <person name="Takeuchi D."/>
            <person name="Kawahara R."/>
            <person name="Hamada S."/>
        </authorList>
    </citation>
    <scope>NUCLEOTIDE SEQUENCE [LARGE SCALE GENOMIC DNA]</scope>
    <source>
        <strain evidence="1 2">E300</strain>
    </source>
</reference>
<accession>A0A8S0FTC8</accession>
<evidence type="ECO:0000313" key="1">
    <source>
        <dbReference type="EMBL" id="BBU83208.1"/>
    </source>
</evidence>
<dbReference type="Proteomes" id="UP000467488">
    <property type="component" value="Chromosome"/>
</dbReference>
<dbReference type="EMBL" id="AP022360">
    <property type="protein sequence ID" value="BBU83208.1"/>
    <property type="molecule type" value="Genomic_DNA"/>
</dbReference>